<accession>A0A4Y2X1Q5</accession>
<reference evidence="1 2" key="1">
    <citation type="journal article" date="2019" name="Sci. Rep.">
        <title>Orb-weaving spider Araneus ventricosus genome elucidates the spidroin gene catalogue.</title>
        <authorList>
            <person name="Kono N."/>
            <person name="Nakamura H."/>
            <person name="Ohtoshi R."/>
            <person name="Moran D.A.P."/>
            <person name="Shinohara A."/>
            <person name="Yoshida Y."/>
            <person name="Fujiwara M."/>
            <person name="Mori M."/>
            <person name="Tomita M."/>
            <person name="Arakawa K."/>
        </authorList>
    </citation>
    <scope>NUCLEOTIDE SEQUENCE [LARGE SCALE GENOMIC DNA]</scope>
</reference>
<comment type="caution">
    <text evidence="1">The sequence shown here is derived from an EMBL/GenBank/DDBJ whole genome shotgun (WGS) entry which is preliminary data.</text>
</comment>
<gene>
    <name evidence="1" type="ORF">AVEN_264696_1</name>
</gene>
<sequence length="243" mass="28127">MSNRNDKNKETVDSSANTDVLMENTHISDPHIIPFDSENGMKMELWLQYFNDTCKQHNKNEDWKVKNILKFLKGSALTHYINYCVNICNFNDLFSALTEKFLQPIVVNFADFSHHYLKKNDDLVKYFHEKLNCGRQLGLSPQLILEGLTDGLLTQFKQLMTVQPPKTPTEWLTLATKLFKIQESSEQSAVVNNEPTMVTRPNLSPRQSTFIPRPHKILFFGQISKIFRGRVQIILLILILTLL</sequence>
<evidence type="ECO:0000313" key="2">
    <source>
        <dbReference type="Proteomes" id="UP000499080"/>
    </source>
</evidence>
<organism evidence="1 2">
    <name type="scientific">Araneus ventricosus</name>
    <name type="common">Orbweaver spider</name>
    <name type="synonym">Epeira ventricosa</name>
    <dbReference type="NCBI Taxonomy" id="182803"/>
    <lineage>
        <taxon>Eukaryota</taxon>
        <taxon>Metazoa</taxon>
        <taxon>Ecdysozoa</taxon>
        <taxon>Arthropoda</taxon>
        <taxon>Chelicerata</taxon>
        <taxon>Arachnida</taxon>
        <taxon>Araneae</taxon>
        <taxon>Araneomorphae</taxon>
        <taxon>Entelegynae</taxon>
        <taxon>Araneoidea</taxon>
        <taxon>Araneidae</taxon>
        <taxon>Araneus</taxon>
    </lineage>
</organism>
<dbReference type="EMBL" id="BGPR01069893">
    <property type="protein sequence ID" value="GBO43461.1"/>
    <property type="molecule type" value="Genomic_DNA"/>
</dbReference>
<keyword evidence="2" id="KW-1185">Reference proteome</keyword>
<dbReference type="OrthoDB" id="6570848at2759"/>
<evidence type="ECO:0000313" key="1">
    <source>
        <dbReference type="EMBL" id="GBO43461.1"/>
    </source>
</evidence>
<name>A0A4Y2X1Q5_ARAVE</name>
<dbReference type="Proteomes" id="UP000499080">
    <property type="component" value="Unassembled WGS sequence"/>
</dbReference>
<protein>
    <submittedName>
        <fullName evidence="1">Uncharacterized protein</fullName>
    </submittedName>
</protein>
<proteinExistence type="predicted"/>
<dbReference type="AlphaFoldDB" id="A0A4Y2X1Q5"/>